<evidence type="ECO:0000313" key="1">
    <source>
        <dbReference type="EMBL" id="RDK38507.1"/>
    </source>
</evidence>
<evidence type="ECO:0000313" key="2">
    <source>
        <dbReference type="Proteomes" id="UP000254937"/>
    </source>
</evidence>
<keyword evidence="2" id="KW-1185">Reference proteome</keyword>
<dbReference type="AlphaFoldDB" id="A0A370P8J6"/>
<reference evidence="1 2" key="1">
    <citation type="submission" date="2018-07" db="EMBL/GenBank/DDBJ databases">
        <title>Section-level genome sequencing of Aspergillus section Nigri to investigate inter- and intra-species variation.</title>
        <authorList>
            <consortium name="DOE Joint Genome Institute"/>
            <person name="Vesth T.C."/>
            <person name="Nybo J.L."/>
            <person name="Theobald S."/>
            <person name="Frisvad J.C."/>
            <person name="Larsen T.O."/>
            <person name="Nielsen K.F."/>
            <person name="Hoof J.B."/>
            <person name="Brandl J."/>
            <person name="Salamov A."/>
            <person name="Riley R."/>
            <person name="Gladden J.M."/>
            <person name="Phatale P."/>
            <person name="Nielsen M.T."/>
            <person name="Lyhne E.K."/>
            <person name="Kogle M.E."/>
            <person name="Strasser K."/>
            <person name="McDonnell E."/>
            <person name="Barry K."/>
            <person name="Clum A."/>
            <person name="Chen C."/>
            <person name="Nolan M."/>
            <person name="Sandor L."/>
            <person name="Kuo A."/>
            <person name="Lipzen A."/>
            <person name="Hainaut M."/>
            <person name="Drula E."/>
            <person name="Tsang A."/>
            <person name="Magnuson J.K."/>
            <person name="Henrissat B."/>
            <person name="Wiebenga A."/>
            <person name="Simmons B.A."/>
            <person name="Makela M.R."/>
            <person name="De vries R.P."/>
            <person name="Grigoriev I.V."/>
            <person name="Mortensen U.H."/>
            <person name="Baker S.E."/>
            <person name="Andersen M.R."/>
        </authorList>
    </citation>
    <scope>NUCLEOTIDE SEQUENCE [LARGE SCALE GENOMIC DNA]</scope>
    <source>
        <strain evidence="1 2">ATCC 13157</strain>
    </source>
</reference>
<accession>A0A370P8J6</accession>
<sequence length="109" mass="11819">MTGQHKPCPRRAAFEKTSLAALVRPPVWDLGILSILAARYATIRSVVTPVVLVFATRTRPPAAPTPTPVPFHSSAHPPVTPVNGPRCRCMAMWRDRSVDLPARSACEPA</sequence>
<organism evidence="1 2">
    <name type="scientific">Aspergillus phoenicis ATCC 13157</name>
    <dbReference type="NCBI Taxonomy" id="1353007"/>
    <lineage>
        <taxon>Eukaryota</taxon>
        <taxon>Fungi</taxon>
        <taxon>Dikarya</taxon>
        <taxon>Ascomycota</taxon>
        <taxon>Pezizomycotina</taxon>
        <taxon>Eurotiomycetes</taxon>
        <taxon>Eurotiomycetidae</taxon>
        <taxon>Eurotiales</taxon>
        <taxon>Aspergillaceae</taxon>
        <taxon>Aspergillus</taxon>
    </lineage>
</organism>
<protein>
    <submittedName>
        <fullName evidence="1">Uncharacterized protein</fullName>
    </submittedName>
</protein>
<gene>
    <name evidence="1" type="ORF">M752DRAFT_75858</name>
</gene>
<dbReference type="EMBL" id="KZ851864">
    <property type="protein sequence ID" value="RDK38507.1"/>
    <property type="molecule type" value="Genomic_DNA"/>
</dbReference>
<dbReference type="Proteomes" id="UP000254937">
    <property type="component" value="Unassembled WGS sequence"/>
</dbReference>
<name>A0A370P8J6_ASPPH</name>
<proteinExistence type="predicted"/>